<dbReference type="Gene3D" id="1.10.3680.10">
    <property type="entry name" value="TerB-like"/>
    <property type="match status" value="1"/>
</dbReference>
<dbReference type="Proteomes" id="UP000432015">
    <property type="component" value="Unassembled WGS sequence"/>
</dbReference>
<name>A0A7K1L6Z0_9ACTN</name>
<proteinExistence type="predicted"/>
<evidence type="ECO:0008006" key="3">
    <source>
        <dbReference type="Google" id="ProtNLM"/>
    </source>
</evidence>
<evidence type="ECO:0000313" key="2">
    <source>
        <dbReference type="Proteomes" id="UP000432015"/>
    </source>
</evidence>
<sequence>MLLVFGLTAVFRTVSDGTFHCPHCGGDRAYRRRTGRRWLTVFFVPLVPLWRLGQAAECRTCRRRFPVSALAIPTAQQMAAALPAGMRAAATLVLRSGDPSDGTARARAATTVLGYGEPGYADADIDADLRLRDELLERDVARAGAQLAVEAKEWFLAQVVRIGLADGPLGDGERQALHRIAELLGMSRAYALGVIVMTEGAAR</sequence>
<dbReference type="InterPro" id="IPR029024">
    <property type="entry name" value="TerB-like"/>
</dbReference>
<reference evidence="1 2" key="1">
    <citation type="submission" date="2019-11" db="EMBL/GenBank/DDBJ databases">
        <authorList>
            <person name="Cao P."/>
        </authorList>
    </citation>
    <scope>NUCLEOTIDE SEQUENCE [LARGE SCALE GENOMIC DNA]</scope>
    <source>
        <strain evidence="1 2">NEAU-AAG5</strain>
    </source>
</reference>
<keyword evidence="2" id="KW-1185">Reference proteome</keyword>
<evidence type="ECO:0000313" key="1">
    <source>
        <dbReference type="EMBL" id="MUN40159.1"/>
    </source>
</evidence>
<dbReference type="SUPFAM" id="SSF158682">
    <property type="entry name" value="TerB-like"/>
    <property type="match status" value="1"/>
</dbReference>
<dbReference type="RefSeq" id="WP_173390892.1">
    <property type="nucleotide sequence ID" value="NZ_WOFH01000010.1"/>
</dbReference>
<dbReference type="EMBL" id="WOFH01000010">
    <property type="protein sequence ID" value="MUN40159.1"/>
    <property type="molecule type" value="Genomic_DNA"/>
</dbReference>
<comment type="caution">
    <text evidence="1">The sequence shown here is derived from an EMBL/GenBank/DDBJ whole genome shotgun (WGS) entry which is preliminary data.</text>
</comment>
<gene>
    <name evidence="1" type="ORF">GNZ18_26690</name>
</gene>
<dbReference type="AlphaFoldDB" id="A0A7K1L6Z0"/>
<accession>A0A7K1L6Z0</accession>
<protein>
    <recommendedName>
        <fullName evidence="3">Tellurite resistance protein TerB</fullName>
    </recommendedName>
</protein>
<organism evidence="1 2">
    <name type="scientific">Actinomadura litoris</name>
    <dbReference type="NCBI Taxonomy" id="2678616"/>
    <lineage>
        <taxon>Bacteria</taxon>
        <taxon>Bacillati</taxon>
        <taxon>Actinomycetota</taxon>
        <taxon>Actinomycetes</taxon>
        <taxon>Streptosporangiales</taxon>
        <taxon>Thermomonosporaceae</taxon>
        <taxon>Actinomadura</taxon>
    </lineage>
</organism>